<dbReference type="InterPro" id="IPR050833">
    <property type="entry name" value="Poly_Biosynth_Transport"/>
</dbReference>
<dbReference type="EMBL" id="JADWDC010000020">
    <property type="protein sequence ID" value="MCC0177341.1"/>
    <property type="molecule type" value="Genomic_DNA"/>
</dbReference>
<sequence>MNLAEIRVKATNLFQSGLAQDASWMLISKLFNVIMQAGYFIIVARLLGKENYGSFIVITASASIIFPFIALGSEHVLVKNVATNRASFSMYWGNTLVLLISGGALLTVALLFFSPLIFPQNITWLTTLLILLSDLICLGLLDISYKALVAASMVKKTAQLGILSTCGKLLAALSLSTFFAQPSITTWGYLYFTSSAITAAIAILVVNKMVATPRPVFSELKSNIGQGLYFSISASANNINAGLDKSMLGKLSNVASAGIYGSAYRFIDVGNVPLLALFGASYKRFFQHGASGIKGSFNFAKRLLPMLVFYAIASLIGYWLLAPFIPTILGEEYREAIGALLWLSPLPAIAAFQYLAADTLTGSGHQKARSMVQLGAAVLNIILNIWLIPQFSWKGAAWATLISDSIRLVSLWLIVFLLYRRANR</sequence>
<dbReference type="RefSeq" id="WP_229640404.1">
    <property type="nucleotide sequence ID" value="NZ_JADWDC010000020.1"/>
</dbReference>
<keyword evidence="4 6" id="KW-1133">Transmembrane helix</keyword>
<gene>
    <name evidence="7" type="ORF">I4641_10170</name>
</gene>
<feature type="transmembrane region" description="Helical" evidence="6">
    <location>
        <begin position="337"/>
        <end position="356"/>
    </location>
</feature>
<evidence type="ECO:0000313" key="8">
    <source>
        <dbReference type="Proteomes" id="UP000729733"/>
    </source>
</evidence>
<evidence type="ECO:0000256" key="6">
    <source>
        <dbReference type="SAM" id="Phobius"/>
    </source>
</evidence>
<evidence type="ECO:0000256" key="3">
    <source>
        <dbReference type="ARBA" id="ARBA00022692"/>
    </source>
</evidence>
<organism evidence="7 8">
    <name type="scientific">Waterburya agarophytonicola KI4</name>
    <dbReference type="NCBI Taxonomy" id="2874699"/>
    <lineage>
        <taxon>Bacteria</taxon>
        <taxon>Bacillati</taxon>
        <taxon>Cyanobacteriota</taxon>
        <taxon>Cyanophyceae</taxon>
        <taxon>Pleurocapsales</taxon>
        <taxon>Hyellaceae</taxon>
        <taxon>Waterburya</taxon>
        <taxon>Waterburya agarophytonicola</taxon>
    </lineage>
</organism>
<keyword evidence="2" id="KW-1003">Cell membrane</keyword>
<keyword evidence="3 6" id="KW-0812">Transmembrane</keyword>
<reference evidence="7" key="1">
    <citation type="journal article" date="2021" name="Antonie Van Leeuwenhoek">
        <title>Draft genome and description of Waterburya agarophytonicola gen. nov. sp. nov. (Pleurocapsales, Cyanobacteria): a seaweed symbiont.</title>
        <authorList>
            <person name="Bonthond G."/>
            <person name="Shalygin S."/>
            <person name="Bayer T."/>
            <person name="Weinberger F."/>
        </authorList>
    </citation>
    <scope>NUCLEOTIDE SEQUENCE</scope>
    <source>
        <strain evidence="7">KI4</strain>
    </source>
</reference>
<comment type="caution">
    <text evidence="7">The sequence shown here is derived from an EMBL/GenBank/DDBJ whole genome shotgun (WGS) entry which is preliminary data.</text>
</comment>
<dbReference type="AlphaFoldDB" id="A0A964FFW2"/>
<keyword evidence="5 6" id="KW-0472">Membrane</keyword>
<evidence type="ECO:0000313" key="7">
    <source>
        <dbReference type="EMBL" id="MCC0177341.1"/>
    </source>
</evidence>
<evidence type="ECO:0000256" key="5">
    <source>
        <dbReference type="ARBA" id="ARBA00023136"/>
    </source>
</evidence>
<accession>A0A964FFW2</accession>
<dbReference type="Pfam" id="PF01943">
    <property type="entry name" value="Polysacc_synt"/>
    <property type="match status" value="1"/>
</dbReference>
<feature type="transmembrane region" description="Helical" evidence="6">
    <location>
        <begin position="395"/>
        <end position="419"/>
    </location>
</feature>
<feature type="transmembrane region" description="Helical" evidence="6">
    <location>
        <begin position="368"/>
        <end position="389"/>
    </location>
</feature>
<keyword evidence="8" id="KW-1185">Reference proteome</keyword>
<feature type="transmembrane region" description="Helical" evidence="6">
    <location>
        <begin position="124"/>
        <end position="148"/>
    </location>
</feature>
<proteinExistence type="predicted"/>
<dbReference type="PANTHER" id="PTHR30250:SF11">
    <property type="entry name" value="O-ANTIGEN TRANSPORTER-RELATED"/>
    <property type="match status" value="1"/>
</dbReference>
<feature type="transmembrane region" description="Helical" evidence="6">
    <location>
        <begin position="303"/>
        <end position="325"/>
    </location>
</feature>
<dbReference type="PANTHER" id="PTHR30250">
    <property type="entry name" value="PST FAMILY PREDICTED COLANIC ACID TRANSPORTER"/>
    <property type="match status" value="1"/>
</dbReference>
<feature type="transmembrane region" description="Helical" evidence="6">
    <location>
        <begin position="160"/>
        <end position="180"/>
    </location>
</feature>
<evidence type="ECO:0000256" key="2">
    <source>
        <dbReference type="ARBA" id="ARBA00022475"/>
    </source>
</evidence>
<name>A0A964FFW2_9CYAN</name>
<comment type="subcellular location">
    <subcellularLocation>
        <location evidence="1">Cell membrane</location>
        <topology evidence="1">Multi-pass membrane protein</topology>
    </subcellularLocation>
</comment>
<dbReference type="Proteomes" id="UP000729733">
    <property type="component" value="Unassembled WGS sequence"/>
</dbReference>
<dbReference type="GO" id="GO:0005886">
    <property type="term" value="C:plasma membrane"/>
    <property type="evidence" value="ECO:0007669"/>
    <property type="project" value="UniProtKB-SubCell"/>
</dbReference>
<feature type="transmembrane region" description="Helical" evidence="6">
    <location>
        <begin position="91"/>
        <end position="118"/>
    </location>
</feature>
<feature type="transmembrane region" description="Helical" evidence="6">
    <location>
        <begin position="30"/>
        <end position="47"/>
    </location>
</feature>
<evidence type="ECO:0000256" key="1">
    <source>
        <dbReference type="ARBA" id="ARBA00004651"/>
    </source>
</evidence>
<feature type="transmembrane region" description="Helical" evidence="6">
    <location>
        <begin position="186"/>
        <end position="206"/>
    </location>
</feature>
<feature type="transmembrane region" description="Helical" evidence="6">
    <location>
        <begin position="53"/>
        <end position="71"/>
    </location>
</feature>
<dbReference type="InterPro" id="IPR002797">
    <property type="entry name" value="Polysacc_synth"/>
</dbReference>
<protein>
    <submittedName>
        <fullName evidence="7">Oligosaccharide flippase family protein</fullName>
    </submittedName>
</protein>
<evidence type="ECO:0000256" key="4">
    <source>
        <dbReference type="ARBA" id="ARBA00022989"/>
    </source>
</evidence>